<dbReference type="OrthoDB" id="4419104at2"/>
<proteinExistence type="predicted"/>
<evidence type="ECO:0000256" key="2">
    <source>
        <dbReference type="SAM" id="SignalP"/>
    </source>
</evidence>
<dbReference type="HOGENOM" id="CLU_945655_0_0_11"/>
<feature type="signal peptide" evidence="2">
    <location>
        <begin position="1"/>
        <end position="17"/>
    </location>
</feature>
<dbReference type="AlphaFoldDB" id="D7WD86"/>
<dbReference type="Proteomes" id="UP000004208">
    <property type="component" value="Unassembled WGS sequence"/>
</dbReference>
<feature type="region of interest" description="Disordered" evidence="1">
    <location>
        <begin position="21"/>
        <end position="49"/>
    </location>
</feature>
<evidence type="ECO:0000313" key="4">
    <source>
        <dbReference type="Proteomes" id="UP000004208"/>
    </source>
</evidence>
<organism evidence="3 4">
    <name type="scientific">Corynebacterium genitalium ATCC 33030</name>
    <dbReference type="NCBI Taxonomy" id="585529"/>
    <lineage>
        <taxon>Bacteria</taxon>
        <taxon>Bacillati</taxon>
        <taxon>Actinomycetota</taxon>
        <taxon>Actinomycetes</taxon>
        <taxon>Mycobacteriales</taxon>
        <taxon>Corynebacteriaceae</taxon>
        <taxon>Corynebacterium</taxon>
    </lineage>
</organism>
<reference evidence="3" key="1">
    <citation type="submission" date="2010-06" db="EMBL/GenBank/DDBJ databases">
        <authorList>
            <person name="Muzny D."/>
            <person name="Qin X."/>
            <person name="Buhay C."/>
            <person name="Dugan-Rocha S."/>
            <person name="Ding Y."/>
            <person name="Chen G."/>
            <person name="Hawes A."/>
            <person name="Holder M."/>
            <person name="Jhangiani S."/>
            <person name="Johnson A."/>
            <person name="Khan Z."/>
            <person name="Li Z."/>
            <person name="Liu W."/>
            <person name="Liu X."/>
            <person name="Perez L."/>
            <person name="Shen H."/>
            <person name="Wang Q."/>
            <person name="Watt J."/>
            <person name="Xi L."/>
            <person name="Xin Y."/>
            <person name="Zhou J."/>
            <person name="Deng J."/>
            <person name="Jiang H."/>
            <person name="Liu Y."/>
            <person name="Qu J."/>
            <person name="Song X.-Z."/>
            <person name="Zhang L."/>
            <person name="Villasana D."/>
            <person name="Johnson A."/>
            <person name="Liu J."/>
            <person name="Liyanage D."/>
            <person name="Lorensuhewa L."/>
            <person name="Robinson T."/>
            <person name="Song A."/>
            <person name="Song B.-B."/>
            <person name="Dinh H."/>
            <person name="Thornton R."/>
            <person name="Coyle M."/>
            <person name="Francisco L."/>
            <person name="Jackson L."/>
            <person name="Javaid M."/>
            <person name="Korchina V."/>
            <person name="Kovar C."/>
            <person name="Mata R."/>
            <person name="Mathew T."/>
            <person name="Ngo R."/>
            <person name="Nguyen L."/>
            <person name="Nguyen N."/>
            <person name="Okwuonu G."/>
            <person name="Ongeri F."/>
            <person name="Pham C."/>
            <person name="Simmons D."/>
            <person name="Wilczek-Boney K."/>
            <person name="Hale W."/>
            <person name="Jakkamsetti A."/>
            <person name="Pham P."/>
            <person name="Ruth R."/>
            <person name="San Lucas F."/>
            <person name="Warren J."/>
            <person name="Zhang J."/>
            <person name="Zhao Z."/>
            <person name="Zhou C."/>
            <person name="Zhu D."/>
            <person name="Lee S."/>
            <person name="Bess C."/>
            <person name="Blankenburg K."/>
            <person name="Forbes L."/>
            <person name="Fu Q."/>
            <person name="Gubbala S."/>
            <person name="Hirani K."/>
            <person name="Jayaseelan J.C."/>
            <person name="Lara F."/>
            <person name="Munidasa M."/>
            <person name="Palculict T."/>
            <person name="Patil S."/>
            <person name="Pu L.-L."/>
            <person name="Saada N."/>
            <person name="Tang L."/>
            <person name="Weissenberger G."/>
            <person name="Zhu Y."/>
            <person name="Hemphill L."/>
            <person name="Shang Y."/>
            <person name="Youmans B."/>
            <person name="Ayvaz T."/>
            <person name="Ross M."/>
            <person name="Santibanez J."/>
            <person name="Aqrawi P."/>
            <person name="Gross S."/>
            <person name="Joshi V."/>
            <person name="Fowler G."/>
            <person name="Nazareth L."/>
            <person name="Reid J."/>
            <person name="Worley K."/>
            <person name="Petrosino J."/>
            <person name="Highlander S."/>
            <person name="Gibbs R."/>
        </authorList>
    </citation>
    <scope>NUCLEOTIDE SEQUENCE [LARGE SCALE GENOMIC DNA]</scope>
    <source>
        <strain evidence="3">ATCC 33030</strain>
    </source>
</reference>
<sequence length="305" mass="32000">MKLRRSLAVFGSCIVLAGCTSESPGPEADTSTAGSTSSTSNTANKDPELQEARTVNSSRHVAEQFEGHPVVLDDPHGFAATELFFESSEILILSDGDMHSQLRAASVAAVAHAPMVIYDSDHHNQVIQEIERLGAHTIFAVGYVPVLNYTEDLVIVRDPGGLEALEQATSLKFTEHVVESPDDAAVAVADLNASEPTWLRAGFPGEQKVPENAESGTVPLQSRLDAEMAPQVIALDSASVPAIATARAYGAAVTVVPDPDPRAARETLLATAGLADKPLVALGRDFGTGEDLADRIAEAEAGALN</sequence>
<protein>
    <submittedName>
        <fullName evidence="3">Uncharacterized protein</fullName>
    </submittedName>
</protein>
<dbReference type="eggNOG" id="ENOG502ZXC3">
    <property type="taxonomic scope" value="Bacteria"/>
</dbReference>
<dbReference type="STRING" id="585529.HMPREF0291_11774"/>
<evidence type="ECO:0000313" key="3">
    <source>
        <dbReference type="EMBL" id="EFK54117.1"/>
    </source>
</evidence>
<dbReference type="EMBL" id="ACLJ02000003">
    <property type="protein sequence ID" value="EFK54117.1"/>
    <property type="molecule type" value="Genomic_DNA"/>
</dbReference>
<comment type="caution">
    <text evidence="3">The sequence shown here is derived from an EMBL/GenBank/DDBJ whole genome shotgun (WGS) entry which is preliminary data.</text>
</comment>
<name>D7WD86_9CORY</name>
<accession>D7WD86</accession>
<keyword evidence="4" id="KW-1185">Reference proteome</keyword>
<keyword evidence="2" id="KW-0732">Signal</keyword>
<gene>
    <name evidence="3" type="ORF">HMPREF0291_11774</name>
</gene>
<dbReference type="RefSeq" id="WP_005290424.1">
    <property type="nucleotide sequence ID" value="NZ_CM000961.1"/>
</dbReference>
<dbReference type="PROSITE" id="PS51257">
    <property type="entry name" value="PROKAR_LIPOPROTEIN"/>
    <property type="match status" value="1"/>
</dbReference>
<evidence type="ECO:0000256" key="1">
    <source>
        <dbReference type="SAM" id="MobiDB-lite"/>
    </source>
</evidence>
<feature type="compositionally biased region" description="Low complexity" evidence="1">
    <location>
        <begin position="30"/>
        <end position="44"/>
    </location>
</feature>
<feature type="chain" id="PRO_5038979270" evidence="2">
    <location>
        <begin position="18"/>
        <end position="305"/>
    </location>
</feature>